<evidence type="ECO:0000256" key="4">
    <source>
        <dbReference type="ARBA" id="ARBA00022692"/>
    </source>
</evidence>
<evidence type="ECO:0000313" key="8">
    <source>
        <dbReference type="EMBL" id="ACS86715.1"/>
    </source>
</evidence>
<dbReference type="AlphaFoldDB" id="C6CBV5"/>
<dbReference type="Proteomes" id="UP000002734">
    <property type="component" value="Chromosome"/>
</dbReference>
<dbReference type="CDD" id="cd06173">
    <property type="entry name" value="MFS_MefA_like"/>
    <property type="match status" value="1"/>
</dbReference>
<evidence type="ECO:0000256" key="3">
    <source>
        <dbReference type="ARBA" id="ARBA00022475"/>
    </source>
</evidence>
<keyword evidence="4 7" id="KW-0812">Transmembrane</keyword>
<evidence type="ECO:0000256" key="1">
    <source>
        <dbReference type="ARBA" id="ARBA00004651"/>
    </source>
</evidence>
<comment type="subcellular location">
    <subcellularLocation>
        <location evidence="1">Cell membrane</location>
        <topology evidence="1">Multi-pass membrane protein</topology>
    </subcellularLocation>
</comment>
<keyword evidence="9" id="KW-1185">Reference proteome</keyword>
<evidence type="ECO:0000256" key="5">
    <source>
        <dbReference type="ARBA" id="ARBA00022989"/>
    </source>
</evidence>
<dbReference type="SUPFAM" id="SSF103473">
    <property type="entry name" value="MFS general substrate transporter"/>
    <property type="match status" value="1"/>
</dbReference>
<dbReference type="PANTHER" id="PTHR23513:SF9">
    <property type="entry name" value="ENTEROBACTIN EXPORTER ENTS"/>
    <property type="match status" value="1"/>
</dbReference>
<feature type="transmembrane region" description="Helical" evidence="7">
    <location>
        <begin position="12"/>
        <end position="40"/>
    </location>
</feature>
<dbReference type="Gene3D" id="1.20.1250.20">
    <property type="entry name" value="MFS general substrate transporter like domains"/>
    <property type="match status" value="1"/>
</dbReference>
<name>C6CBV5_MUSP7</name>
<keyword evidence="2" id="KW-0813">Transport</keyword>
<evidence type="ECO:0000313" key="9">
    <source>
        <dbReference type="Proteomes" id="UP000002734"/>
    </source>
</evidence>
<evidence type="ECO:0000256" key="7">
    <source>
        <dbReference type="SAM" id="Phobius"/>
    </source>
</evidence>
<accession>C6CBV5</accession>
<keyword evidence="3" id="KW-1003">Cell membrane</keyword>
<dbReference type="PANTHER" id="PTHR23513">
    <property type="entry name" value="INTEGRAL MEMBRANE EFFLUX PROTEIN-RELATED"/>
    <property type="match status" value="1"/>
</dbReference>
<protein>
    <submittedName>
        <fullName evidence="8">Major facilitator superfamily MFS_1</fullName>
    </submittedName>
</protein>
<dbReference type="InterPro" id="IPR022324">
    <property type="entry name" value="Bacilysin_exporter_BacE_put"/>
</dbReference>
<gene>
    <name evidence="8" type="ordered locus">Dd703_2940</name>
</gene>
<dbReference type="InterPro" id="IPR036259">
    <property type="entry name" value="MFS_trans_sf"/>
</dbReference>
<feature type="transmembrane region" description="Helical" evidence="7">
    <location>
        <begin position="256"/>
        <end position="273"/>
    </location>
</feature>
<dbReference type="EMBL" id="CP001654">
    <property type="protein sequence ID" value="ACS86715.1"/>
    <property type="molecule type" value="Genomic_DNA"/>
</dbReference>
<dbReference type="HOGENOM" id="CLU_034180_11_0_6"/>
<dbReference type="GO" id="GO:0005886">
    <property type="term" value="C:plasma membrane"/>
    <property type="evidence" value="ECO:0007669"/>
    <property type="project" value="UniProtKB-SubCell"/>
</dbReference>
<dbReference type="eggNOG" id="COG0477">
    <property type="taxonomic scope" value="Bacteria"/>
</dbReference>
<dbReference type="RefSeq" id="WP_015854618.1">
    <property type="nucleotide sequence ID" value="NC_012880.1"/>
</dbReference>
<sequence length="422" mass="44941">METVDTSPLKHPTFMCFWIGQIASSFAFQMLVVGIGWQMYDLTNSALNLGLVGLSQFLPQLALTLAAGHVVDQYNRQRIILCCRIIMAATVFILVVGCVTHTISAAMIYGCSALLGATRAFEMPATQALLPNLIEPALLSRAVALMASAREATVIAGPALGGLIYLIGATTLYASSVVCFLISSLILLNLRYNYKAPARTPVSQETLFGGMNFIRRNPVIFGSISLDMFAVLLGGATALLPIVARDILHTGPWGLGLLRCAPALGAVLMSVYLSRRPLQRNVGKIMFMAVALFGIATIAFGLSTNLFLSLFALLILGGSDMISVVIRSTLVQLETPDEMRGRVSAANSIFIGTSNQLGEFESGVTAAWLGVVPAIVIGGIGTLFVVGLWMKCFPMLTHRQTLEAGETARQTAPEHQSPASGA</sequence>
<feature type="transmembrane region" description="Helical" evidence="7">
    <location>
        <begin position="366"/>
        <end position="390"/>
    </location>
</feature>
<dbReference type="STRING" id="579405.Dd703_2940"/>
<feature type="transmembrane region" description="Helical" evidence="7">
    <location>
        <begin position="172"/>
        <end position="190"/>
    </location>
</feature>
<feature type="transmembrane region" description="Helical" evidence="7">
    <location>
        <begin position="219"/>
        <end position="244"/>
    </location>
</feature>
<dbReference type="InterPro" id="IPR010290">
    <property type="entry name" value="TM_effector"/>
</dbReference>
<dbReference type="Pfam" id="PF05977">
    <property type="entry name" value="MFS_3"/>
    <property type="match status" value="1"/>
</dbReference>
<feature type="transmembrane region" description="Helical" evidence="7">
    <location>
        <begin position="285"/>
        <end position="316"/>
    </location>
</feature>
<feature type="transmembrane region" description="Helical" evidence="7">
    <location>
        <begin position="79"/>
        <end position="97"/>
    </location>
</feature>
<keyword evidence="5 7" id="KW-1133">Transmembrane helix</keyword>
<evidence type="ECO:0000256" key="2">
    <source>
        <dbReference type="ARBA" id="ARBA00022448"/>
    </source>
</evidence>
<dbReference type="PRINTS" id="PR01988">
    <property type="entry name" value="EXPORTERBACE"/>
</dbReference>
<proteinExistence type="predicted"/>
<organism evidence="8 9">
    <name type="scientific">Musicola paradisiaca (strain Ech703)</name>
    <name type="common">Dickeya paradisiaca</name>
    <name type="synonym">Dickeya dadantii</name>
    <dbReference type="NCBI Taxonomy" id="579405"/>
    <lineage>
        <taxon>Bacteria</taxon>
        <taxon>Pseudomonadati</taxon>
        <taxon>Pseudomonadota</taxon>
        <taxon>Gammaproteobacteria</taxon>
        <taxon>Enterobacterales</taxon>
        <taxon>Pectobacteriaceae</taxon>
        <taxon>Musicola</taxon>
    </lineage>
</organism>
<evidence type="ECO:0000256" key="6">
    <source>
        <dbReference type="ARBA" id="ARBA00023136"/>
    </source>
</evidence>
<reference evidence="8" key="1">
    <citation type="submission" date="2009-06" db="EMBL/GenBank/DDBJ databases">
        <title>Complete sequence of Dickeya dadantii Ech703.</title>
        <authorList>
            <consortium name="US DOE Joint Genome Institute"/>
            <person name="Lucas S."/>
            <person name="Copeland A."/>
            <person name="Lapidus A."/>
            <person name="Glavina del Rio T."/>
            <person name="Dalin E."/>
            <person name="Tice H."/>
            <person name="Bruce D."/>
            <person name="Goodwin L."/>
            <person name="Pitluck S."/>
            <person name="Chertkov O."/>
            <person name="Brettin T."/>
            <person name="Detter J.C."/>
            <person name="Han C."/>
            <person name="Larimer F."/>
            <person name="Land M."/>
            <person name="Hauser L."/>
            <person name="Kyrpides N."/>
            <person name="Mikhailova N."/>
            <person name="Balakrishnan V."/>
            <person name="Glasner J."/>
            <person name="Perna N.T."/>
        </authorList>
    </citation>
    <scope>NUCLEOTIDE SEQUENCE [LARGE SCALE GENOMIC DNA]</scope>
    <source>
        <strain evidence="8">Ech703</strain>
    </source>
</reference>
<dbReference type="KEGG" id="dda:Dd703_2940"/>
<keyword evidence="6 7" id="KW-0472">Membrane</keyword>